<evidence type="ECO:0000313" key="2">
    <source>
        <dbReference type="Proteomes" id="UP000029120"/>
    </source>
</evidence>
<reference evidence="2" key="1">
    <citation type="journal article" date="2015" name="Nat. Plants">
        <title>Genome expansion of Arabis alpina linked with retrotransposition and reduced symmetric DNA methylation.</title>
        <authorList>
            <person name="Willing E.M."/>
            <person name="Rawat V."/>
            <person name="Mandakova T."/>
            <person name="Maumus F."/>
            <person name="James G.V."/>
            <person name="Nordstroem K.J."/>
            <person name="Becker C."/>
            <person name="Warthmann N."/>
            <person name="Chica C."/>
            <person name="Szarzynska B."/>
            <person name="Zytnicki M."/>
            <person name="Albani M.C."/>
            <person name="Kiefer C."/>
            <person name="Bergonzi S."/>
            <person name="Castaings L."/>
            <person name="Mateos J.L."/>
            <person name="Berns M.C."/>
            <person name="Bujdoso N."/>
            <person name="Piofczyk T."/>
            <person name="de Lorenzo L."/>
            <person name="Barrero-Sicilia C."/>
            <person name="Mateos I."/>
            <person name="Piednoel M."/>
            <person name="Hagmann J."/>
            <person name="Chen-Min-Tao R."/>
            <person name="Iglesias-Fernandez R."/>
            <person name="Schuster S.C."/>
            <person name="Alonso-Blanco C."/>
            <person name="Roudier F."/>
            <person name="Carbonero P."/>
            <person name="Paz-Ares J."/>
            <person name="Davis S.J."/>
            <person name="Pecinka A."/>
            <person name="Quesneville H."/>
            <person name="Colot V."/>
            <person name="Lysak M.A."/>
            <person name="Weigel D."/>
            <person name="Coupland G."/>
            <person name="Schneeberger K."/>
        </authorList>
    </citation>
    <scope>NUCLEOTIDE SEQUENCE [LARGE SCALE GENOMIC DNA]</scope>
    <source>
        <strain evidence="2">cv. Pajares</strain>
    </source>
</reference>
<dbReference type="OrthoDB" id="1583124at2759"/>
<name>A0A087FXF2_ARAAL</name>
<dbReference type="AlphaFoldDB" id="A0A087FXF2"/>
<proteinExistence type="predicted"/>
<dbReference type="Proteomes" id="UP000029120">
    <property type="component" value="Unassembled WGS sequence"/>
</dbReference>
<dbReference type="Gramene" id="KFK22304">
    <property type="protein sequence ID" value="KFK22304"/>
    <property type="gene ID" value="AALP_AAs44396U000200"/>
</dbReference>
<gene>
    <name evidence="1" type="ORF">AALP_AAs44396U000200</name>
</gene>
<protein>
    <submittedName>
        <fullName evidence="1">Uncharacterized protein</fullName>
    </submittedName>
</protein>
<accession>A0A087FXF2</accession>
<organism evidence="1 2">
    <name type="scientific">Arabis alpina</name>
    <name type="common">Alpine rock-cress</name>
    <dbReference type="NCBI Taxonomy" id="50452"/>
    <lineage>
        <taxon>Eukaryota</taxon>
        <taxon>Viridiplantae</taxon>
        <taxon>Streptophyta</taxon>
        <taxon>Embryophyta</taxon>
        <taxon>Tracheophyta</taxon>
        <taxon>Spermatophyta</taxon>
        <taxon>Magnoliopsida</taxon>
        <taxon>eudicotyledons</taxon>
        <taxon>Gunneridae</taxon>
        <taxon>Pentapetalae</taxon>
        <taxon>rosids</taxon>
        <taxon>malvids</taxon>
        <taxon>Brassicales</taxon>
        <taxon>Brassicaceae</taxon>
        <taxon>Arabideae</taxon>
        <taxon>Arabis</taxon>
    </lineage>
</organism>
<evidence type="ECO:0000313" key="1">
    <source>
        <dbReference type="EMBL" id="KFK22304.1"/>
    </source>
</evidence>
<sequence length="126" mass="13944">MVGVSELVDRCYSTVRKVVLARGCFDDTKGAMLIQNLAAKEPVALGLDTYYKQHYLSLAAAAATIKWIEAEKGVIVTNHSLTDELMSNAQHQKHLVEQHVNDIPQPSIRGLAILMLSLTIQEDNKQ</sequence>
<dbReference type="eggNOG" id="KOG0220">
    <property type="taxonomic scope" value="Eukaryota"/>
</dbReference>
<dbReference type="EMBL" id="KL990582">
    <property type="protein sequence ID" value="KFK22304.1"/>
    <property type="molecule type" value="Genomic_DNA"/>
</dbReference>
<keyword evidence="2" id="KW-1185">Reference proteome</keyword>